<feature type="compositionally biased region" description="Polar residues" evidence="2">
    <location>
        <begin position="243"/>
        <end position="261"/>
    </location>
</feature>
<keyword evidence="5" id="KW-1185">Reference proteome</keyword>
<dbReference type="SUPFAM" id="SSF55008">
    <property type="entry name" value="HMA, heavy metal-associated domain"/>
    <property type="match status" value="1"/>
</dbReference>
<dbReference type="Pfam" id="PF00403">
    <property type="entry name" value="HMA"/>
    <property type="match status" value="1"/>
</dbReference>
<dbReference type="InterPro" id="IPR044526">
    <property type="entry name" value="NAKR1-3"/>
</dbReference>
<evidence type="ECO:0000256" key="1">
    <source>
        <dbReference type="ARBA" id="ARBA00004170"/>
    </source>
</evidence>
<dbReference type="EMBL" id="NKXS01006437">
    <property type="protein sequence ID" value="PIN01394.1"/>
    <property type="molecule type" value="Genomic_DNA"/>
</dbReference>
<dbReference type="PANTHER" id="PTHR46119:SF15">
    <property type="entry name" value="PROTEIN SODIUM POTASSIUM ROOT DEFECTIVE 2"/>
    <property type="match status" value="1"/>
</dbReference>
<name>A0A2G9G7W6_9LAMI</name>
<feature type="compositionally biased region" description="Basic and acidic residues" evidence="2">
    <location>
        <begin position="145"/>
        <end position="165"/>
    </location>
</feature>
<evidence type="ECO:0000256" key="2">
    <source>
        <dbReference type="SAM" id="MobiDB-lite"/>
    </source>
</evidence>
<dbReference type="GO" id="GO:0046872">
    <property type="term" value="F:metal ion binding"/>
    <property type="evidence" value="ECO:0007669"/>
    <property type="project" value="InterPro"/>
</dbReference>
<dbReference type="CDD" id="cd00371">
    <property type="entry name" value="HMA"/>
    <property type="match status" value="1"/>
</dbReference>
<evidence type="ECO:0000313" key="4">
    <source>
        <dbReference type="EMBL" id="PIN01394.1"/>
    </source>
</evidence>
<dbReference type="Gene3D" id="3.30.70.100">
    <property type="match status" value="1"/>
</dbReference>
<evidence type="ECO:0000259" key="3">
    <source>
        <dbReference type="PROSITE" id="PS50846"/>
    </source>
</evidence>
<sequence length="269" mass="29566">MDEPSSSSPSSSSSSVPLAGGRAIDRHNPIITDSRRIATSVLPPRTISHPPVDPNPQKILHQKKKKKNRKIPLKENEDGSSVNKIDGEKIKNSPNNGIRKGWSCTQPGDFISPPGSTRYLLRDKVLFNDLQDFDPPAKLVLEESSNSKDEESSKSNDEKTGEVVDAKPPSEFQSPDQDVILKVSLHCRGCERKLRKHLSRMEGVTSFEIEFAAKKVTVKGDITPLEVLSSISKVKNAQLWNPTIHSSSTPQSLNPNISEFKNGQKEAGA</sequence>
<dbReference type="InterPro" id="IPR006121">
    <property type="entry name" value="HMA_dom"/>
</dbReference>
<proteinExistence type="predicted"/>
<feature type="domain" description="HMA" evidence="3">
    <location>
        <begin position="176"/>
        <end position="242"/>
    </location>
</feature>
<dbReference type="AlphaFoldDB" id="A0A2G9G7W6"/>
<dbReference type="STRING" id="429701.A0A2G9G7W6"/>
<feature type="compositionally biased region" description="Basic residues" evidence="2">
    <location>
        <begin position="60"/>
        <end position="71"/>
    </location>
</feature>
<organism evidence="4 5">
    <name type="scientific">Handroanthus impetiginosus</name>
    <dbReference type="NCBI Taxonomy" id="429701"/>
    <lineage>
        <taxon>Eukaryota</taxon>
        <taxon>Viridiplantae</taxon>
        <taxon>Streptophyta</taxon>
        <taxon>Embryophyta</taxon>
        <taxon>Tracheophyta</taxon>
        <taxon>Spermatophyta</taxon>
        <taxon>Magnoliopsida</taxon>
        <taxon>eudicotyledons</taxon>
        <taxon>Gunneridae</taxon>
        <taxon>Pentapetalae</taxon>
        <taxon>asterids</taxon>
        <taxon>lamiids</taxon>
        <taxon>Lamiales</taxon>
        <taxon>Bignoniaceae</taxon>
        <taxon>Crescentiina</taxon>
        <taxon>Tabebuia alliance</taxon>
        <taxon>Handroanthus</taxon>
    </lineage>
</organism>
<gene>
    <name evidence="4" type="ORF">CDL12_26097</name>
</gene>
<dbReference type="GO" id="GO:0009626">
    <property type="term" value="P:plant-type hypersensitive response"/>
    <property type="evidence" value="ECO:0007669"/>
    <property type="project" value="UniProtKB-KW"/>
</dbReference>
<accession>A0A2G9G7W6</accession>
<dbReference type="PANTHER" id="PTHR46119">
    <property type="entry name" value="OS08G0405700 PROTEIN"/>
    <property type="match status" value="1"/>
</dbReference>
<feature type="region of interest" description="Disordered" evidence="2">
    <location>
        <begin position="243"/>
        <end position="269"/>
    </location>
</feature>
<reference evidence="5" key="1">
    <citation type="journal article" date="2018" name="Gigascience">
        <title>Genome assembly of the Pink Ipe (Handroanthus impetiginosus, Bignoniaceae), a highly valued, ecologically keystone Neotropical timber forest tree.</title>
        <authorList>
            <person name="Silva-Junior O.B."/>
            <person name="Grattapaglia D."/>
            <person name="Novaes E."/>
            <person name="Collevatti R.G."/>
        </authorList>
    </citation>
    <scope>NUCLEOTIDE SEQUENCE [LARGE SCALE GENOMIC DNA]</scope>
    <source>
        <strain evidence="5">cv. UFG-1</strain>
    </source>
</reference>
<dbReference type="InterPro" id="IPR036163">
    <property type="entry name" value="HMA_dom_sf"/>
</dbReference>
<protein>
    <submittedName>
        <fullName evidence="4">Copper chaperone</fullName>
    </submittedName>
</protein>
<feature type="region of interest" description="Disordered" evidence="2">
    <location>
        <begin position="139"/>
        <end position="175"/>
    </location>
</feature>
<feature type="compositionally biased region" description="Low complexity" evidence="2">
    <location>
        <begin position="1"/>
        <end position="15"/>
    </location>
</feature>
<evidence type="ECO:0000313" key="5">
    <source>
        <dbReference type="Proteomes" id="UP000231279"/>
    </source>
</evidence>
<dbReference type="OrthoDB" id="689350at2759"/>
<comment type="subcellular location">
    <subcellularLocation>
        <location evidence="1">Membrane</location>
        <topology evidence="1">Peripheral membrane protein</topology>
    </subcellularLocation>
</comment>
<dbReference type="PROSITE" id="PS50846">
    <property type="entry name" value="HMA_2"/>
    <property type="match status" value="1"/>
</dbReference>
<dbReference type="GO" id="GO:0016020">
    <property type="term" value="C:membrane"/>
    <property type="evidence" value="ECO:0007669"/>
    <property type="project" value="UniProtKB-SubCell"/>
</dbReference>
<feature type="region of interest" description="Disordered" evidence="2">
    <location>
        <begin position="1"/>
        <end position="109"/>
    </location>
</feature>
<dbReference type="Proteomes" id="UP000231279">
    <property type="component" value="Unassembled WGS sequence"/>
</dbReference>
<comment type="caution">
    <text evidence="4">The sequence shown here is derived from an EMBL/GenBank/DDBJ whole genome shotgun (WGS) entry which is preliminary data.</text>
</comment>
<feature type="compositionally biased region" description="Basic and acidic residues" evidence="2">
    <location>
        <begin position="23"/>
        <end position="36"/>
    </location>
</feature>